<feature type="chain" id="PRO_5016258711" evidence="1">
    <location>
        <begin position="22"/>
        <end position="912"/>
    </location>
</feature>
<dbReference type="AlphaFoldDB" id="A0A316HX95"/>
<dbReference type="Gene3D" id="2.60.40.1930">
    <property type="match status" value="1"/>
</dbReference>
<dbReference type="InterPro" id="IPR008969">
    <property type="entry name" value="CarboxyPept-like_regulatory"/>
</dbReference>
<keyword evidence="1" id="KW-0732">Signal</keyword>
<reference evidence="2 3" key="1">
    <citation type="submission" date="2018-05" db="EMBL/GenBank/DDBJ databases">
        <title>Genomic Encyclopedia of Archaeal and Bacterial Type Strains, Phase II (KMG-II): from individual species to whole genera.</title>
        <authorList>
            <person name="Goeker M."/>
        </authorList>
    </citation>
    <scope>NUCLEOTIDE SEQUENCE [LARGE SCALE GENOMIC DNA]</scope>
    <source>
        <strain evidence="2 3">DSM 19975</strain>
    </source>
</reference>
<evidence type="ECO:0000256" key="1">
    <source>
        <dbReference type="SAM" id="SignalP"/>
    </source>
</evidence>
<evidence type="ECO:0000313" key="2">
    <source>
        <dbReference type="EMBL" id="PWK79622.1"/>
    </source>
</evidence>
<keyword evidence="2" id="KW-0121">Carboxypeptidase</keyword>
<gene>
    <name evidence="2" type="ORF">LX99_00079</name>
</gene>
<keyword evidence="2" id="KW-0645">Protease</keyword>
<name>A0A316HX95_9SPHI</name>
<evidence type="ECO:0000313" key="3">
    <source>
        <dbReference type="Proteomes" id="UP000245678"/>
    </source>
</evidence>
<organism evidence="2 3">
    <name type="scientific">Mucilaginibacter oryzae</name>
    <dbReference type="NCBI Taxonomy" id="468058"/>
    <lineage>
        <taxon>Bacteria</taxon>
        <taxon>Pseudomonadati</taxon>
        <taxon>Bacteroidota</taxon>
        <taxon>Sphingobacteriia</taxon>
        <taxon>Sphingobacteriales</taxon>
        <taxon>Sphingobacteriaceae</taxon>
        <taxon>Mucilaginibacter</taxon>
    </lineage>
</organism>
<proteinExistence type="predicted"/>
<comment type="caution">
    <text evidence="2">The sequence shown here is derived from an EMBL/GenBank/DDBJ whole genome shotgun (WGS) entry which is preliminary data.</text>
</comment>
<keyword evidence="2" id="KW-0378">Hydrolase</keyword>
<dbReference type="Proteomes" id="UP000245678">
    <property type="component" value="Unassembled WGS sequence"/>
</dbReference>
<sequence length="912" mass="102379">MGFIRKLLLSVLLMAALSAAGQTKLESIMDCINNMDKQLPVEKIYLQTDKPNYVQGDTIWFKGYLLDAGYLTPSAHSGLLYVELDNAQDSCVKRLMLPLITGLTWGNIILNEDDIPEGDYIIRAYTNWMQNFGTDFIYNKNIYIASSGTKAQLVVAGFKADKSNIQTSILLTDLSRQPVRLADLQLRVMDGRHTLYRKRTATGVDGSFDLNFTVPEKVKAKNLSIIVMEKNGREKPVSLTIPVTLNRPENTDLQFMPEGGALVAGVQSKIGFKAIGEDGKGIQVSGRIYDSKQQEVVAFNSAHLGIGSFEITPQPGEIYTAKLVFANGLSKAYPLPLVNTEGTVLKIIKFSKDSLRIKVGANTALPADYYLIGQSRGTVCYGAHLVFKKRELLITLSQNIFPTGIAHFTLFNKNNQPLNERLVYINHHDNLKIDITQDQQKYNPHDSIALQLQVTDNDGRPVAGNFSMAVTDDNQVKTDTVGDNIINNLLFSKDLKGYIEEPGYYFADRSPERETELDNLLLTQGWIGCNWKQIFNPPQQPAFEAQKDFEVTGIVTNAFNKPVDKANVVLLSKKPLVIKDTITGKDGRFKFTGLFPIDTATYIVQTRRKSGSSFNVSLNVDELKVPLFNPPVFRTTPWYVNSDTLLLHNRDSKMSQHLAQEEAEGRGMMLKEVVIKDKRIIKNSKNLNGPGEADYTLDEKDMEKYPKLDLYDLLNKKFPGINETMNVGVITYRLKNHIVNFFIDGVEINRLGLDAGMYMHYLTSEDILGIEVMYNSRFAMRYDPNFMSKLMGQDRDVPVFLEITTRSGNGAFMKKIPGIYIYKPLAYSLPKDFYRPRYTVKTIPKGTDQRSTIHWEPNIVTGADGKAIVSFYSADKPSTYTITVQGTDLNGQLGYIRNKIVIVTPSFNPSPK</sequence>
<protein>
    <submittedName>
        <fullName evidence="2">Carboxypeptidase family protein</fullName>
    </submittedName>
</protein>
<accession>A0A316HX95</accession>
<dbReference type="GO" id="GO:0004180">
    <property type="term" value="F:carboxypeptidase activity"/>
    <property type="evidence" value="ECO:0007669"/>
    <property type="project" value="UniProtKB-KW"/>
</dbReference>
<dbReference type="EMBL" id="QGHA01000001">
    <property type="protein sequence ID" value="PWK79622.1"/>
    <property type="molecule type" value="Genomic_DNA"/>
</dbReference>
<feature type="signal peptide" evidence="1">
    <location>
        <begin position="1"/>
        <end position="21"/>
    </location>
</feature>
<dbReference type="SUPFAM" id="SSF49464">
    <property type="entry name" value="Carboxypeptidase regulatory domain-like"/>
    <property type="match status" value="1"/>
</dbReference>
<keyword evidence="3" id="KW-1185">Reference proteome</keyword>